<feature type="region of interest" description="Disordered" evidence="1">
    <location>
        <begin position="1"/>
        <end position="21"/>
    </location>
</feature>
<dbReference type="GO" id="GO:0030976">
    <property type="term" value="F:thiamine pyrophosphate binding"/>
    <property type="evidence" value="ECO:0007669"/>
    <property type="project" value="InterPro"/>
</dbReference>
<feature type="domain" description="Thiamine pyrophosphate enzyme TPP-binding" evidence="2">
    <location>
        <begin position="29"/>
        <end position="138"/>
    </location>
</feature>
<dbReference type="AlphaFoldDB" id="A0A1H4E8G7"/>
<evidence type="ECO:0000313" key="4">
    <source>
        <dbReference type="Proteomes" id="UP000198703"/>
    </source>
</evidence>
<dbReference type="STRING" id="89524.SAMN05444370_11299"/>
<dbReference type="Pfam" id="PF02775">
    <property type="entry name" value="TPP_enzyme_C"/>
    <property type="match status" value="1"/>
</dbReference>
<dbReference type="Gene3D" id="3.40.50.970">
    <property type="match status" value="1"/>
</dbReference>
<protein>
    <submittedName>
        <fullName evidence="3">Thiamine pyrophosphate enzyme, C-terminal TPP binding domain</fullName>
    </submittedName>
</protein>
<dbReference type="SUPFAM" id="SSF52518">
    <property type="entry name" value="Thiamin diphosphate-binding fold (THDP-binding)"/>
    <property type="match status" value="1"/>
</dbReference>
<sequence>MTFEEPSLSPSGDDHDGSAFPTAAVPWVATRGLAAPAGRRTVSISGDGGVAPYAMEVTAAFARDNDVAHGPPNNAQFGKIAMERRPGRFRFRSADPSFRCFAAATRLCGGVGATATGAALGDPQAAAFAAMGPALLEILCDAELA</sequence>
<evidence type="ECO:0000259" key="2">
    <source>
        <dbReference type="Pfam" id="PF02775"/>
    </source>
</evidence>
<dbReference type="EMBL" id="FNQM01000012">
    <property type="protein sequence ID" value="SEA81089.1"/>
    <property type="molecule type" value="Genomic_DNA"/>
</dbReference>
<accession>A0A1H4E8G7</accession>
<keyword evidence="4" id="KW-1185">Reference proteome</keyword>
<dbReference type="InterPro" id="IPR029061">
    <property type="entry name" value="THDP-binding"/>
</dbReference>
<gene>
    <name evidence="3" type="ORF">SAMN05444370_11299</name>
</gene>
<dbReference type="GO" id="GO:0003824">
    <property type="term" value="F:catalytic activity"/>
    <property type="evidence" value="ECO:0007669"/>
    <property type="project" value="InterPro"/>
</dbReference>
<dbReference type="GO" id="GO:0044281">
    <property type="term" value="P:small molecule metabolic process"/>
    <property type="evidence" value="ECO:0007669"/>
    <property type="project" value="UniProtKB-ARBA"/>
</dbReference>
<dbReference type="Proteomes" id="UP000198703">
    <property type="component" value="Unassembled WGS sequence"/>
</dbReference>
<reference evidence="3 4" key="1">
    <citation type="submission" date="2016-10" db="EMBL/GenBank/DDBJ databases">
        <authorList>
            <person name="de Groot N.N."/>
        </authorList>
    </citation>
    <scope>NUCLEOTIDE SEQUENCE [LARGE SCALE GENOMIC DNA]</scope>
    <source>
        <strain evidence="3 4">DSM 15345</strain>
    </source>
</reference>
<dbReference type="RefSeq" id="WP_093255078.1">
    <property type="nucleotide sequence ID" value="NZ_FNQM01000012.1"/>
</dbReference>
<dbReference type="InterPro" id="IPR011766">
    <property type="entry name" value="TPP_enzyme_TPP-bd"/>
</dbReference>
<proteinExistence type="predicted"/>
<name>A0A1H4E8G7_9RHOB</name>
<evidence type="ECO:0000313" key="3">
    <source>
        <dbReference type="EMBL" id="SEA81089.1"/>
    </source>
</evidence>
<organism evidence="3 4">
    <name type="scientific">Rubrimonas cliftonensis</name>
    <dbReference type="NCBI Taxonomy" id="89524"/>
    <lineage>
        <taxon>Bacteria</taxon>
        <taxon>Pseudomonadati</taxon>
        <taxon>Pseudomonadota</taxon>
        <taxon>Alphaproteobacteria</taxon>
        <taxon>Rhodobacterales</taxon>
        <taxon>Paracoccaceae</taxon>
        <taxon>Rubrimonas</taxon>
    </lineage>
</organism>
<evidence type="ECO:0000256" key="1">
    <source>
        <dbReference type="SAM" id="MobiDB-lite"/>
    </source>
</evidence>